<name>A0A6L2MQE4_TANCI</name>
<feature type="domain" description="Tf2-1-like SH3-like" evidence="1">
    <location>
        <begin position="6"/>
        <end position="69"/>
    </location>
</feature>
<keyword evidence="2" id="KW-0548">Nucleotidyltransferase</keyword>
<dbReference type="EMBL" id="BKCJ010006912">
    <property type="protein sequence ID" value="GEU74584.1"/>
    <property type="molecule type" value="Genomic_DNA"/>
</dbReference>
<organism evidence="2">
    <name type="scientific">Tanacetum cinerariifolium</name>
    <name type="common">Dalmatian daisy</name>
    <name type="synonym">Chrysanthemum cinerariifolium</name>
    <dbReference type="NCBI Taxonomy" id="118510"/>
    <lineage>
        <taxon>Eukaryota</taxon>
        <taxon>Viridiplantae</taxon>
        <taxon>Streptophyta</taxon>
        <taxon>Embryophyta</taxon>
        <taxon>Tracheophyta</taxon>
        <taxon>Spermatophyta</taxon>
        <taxon>Magnoliopsida</taxon>
        <taxon>eudicotyledons</taxon>
        <taxon>Gunneridae</taxon>
        <taxon>Pentapetalae</taxon>
        <taxon>asterids</taxon>
        <taxon>campanulids</taxon>
        <taxon>Asterales</taxon>
        <taxon>Asteraceae</taxon>
        <taxon>Asteroideae</taxon>
        <taxon>Anthemideae</taxon>
        <taxon>Anthemidinae</taxon>
        <taxon>Tanacetum</taxon>
    </lineage>
</organism>
<dbReference type="GO" id="GO:0003964">
    <property type="term" value="F:RNA-directed DNA polymerase activity"/>
    <property type="evidence" value="ECO:0007669"/>
    <property type="project" value="UniProtKB-KW"/>
</dbReference>
<gene>
    <name evidence="2" type="ORF">Tci_046562</name>
</gene>
<sequence length="297" mass="33711">MEFQVGDRVMVKVSPWKRVVRFGKQEKLNRRYVGPLKELAKVEAVAYKLELPQELNKVHNTFHVSNLKKSNSDEPLAVPLDGLHIDDKLYFLEEPIKIIDREVKQLKQSCSSCGALYTTDYYCSDGSLEDKIICDLDKTPDLSQRPPQNYPKCGNPVDGHYCQGCALLRKKFKDDLFTYCIENGIFQDSSEPSNDNTNVVNALQEPFIVKQDPGKNSLQSPRQINHHCCFECGDSFEDIFCHQCTCELCGRGAHYGYDCPPKVPIVPDPEPFNNQTVDELLQIVPSFDSTCYSKDGN</sequence>
<protein>
    <submittedName>
        <fullName evidence="2">Putative reverse transcriptase domain-containing protein</fullName>
    </submittedName>
</protein>
<keyword evidence="2" id="KW-0808">Transferase</keyword>
<dbReference type="Pfam" id="PF24626">
    <property type="entry name" value="SH3_Tf2-1"/>
    <property type="match status" value="1"/>
</dbReference>
<comment type="caution">
    <text evidence="2">The sequence shown here is derived from an EMBL/GenBank/DDBJ whole genome shotgun (WGS) entry which is preliminary data.</text>
</comment>
<evidence type="ECO:0000313" key="2">
    <source>
        <dbReference type="EMBL" id="GEU74584.1"/>
    </source>
</evidence>
<dbReference type="PANTHER" id="PTHR46148">
    <property type="entry name" value="CHROMO DOMAIN-CONTAINING PROTEIN"/>
    <property type="match status" value="1"/>
</dbReference>
<dbReference type="AlphaFoldDB" id="A0A6L2MQE4"/>
<evidence type="ECO:0000259" key="1">
    <source>
        <dbReference type="Pfam" id="PF24626"/>
    </source>
</evidence>
<proteinExistence type="predicted"/>
<keyword evidence="2" id="KW-0695">RNA-directed DNA polymerase</keyword>
<dbReference type="PANTHER" id="PTHR46148:SF59">
    <property type="entry name" value="NUCLEOTIDYLTRANSFERASE, RIBONUCLEASE H"/>
    <property type="match status" value="1"/>
</dbReference>
<reference evidence="2" key="1">
    <citation type="journal article" date="2019" name="Sci. Rep.">
        <title>Draft genome of Tanacetum cinerariifolium, the natural source of mosquito coil.</title>
        <authorList>
            <person name="Yamashiro T."/>
            <person name="Shiraishi A."/>
            <person name="Satake H."/>
            <person name="Nakayama K."/>
        </authorList>
    </citation>
    <scope>NUCLEOTIDE SEQUENCE</scope>
</reference>
<accession>A0A6L2MQE4</accession>
<dbReference type="InterPro" id="IPR056924">
    <property type="entry name" value="SH3_Tf2-1"/>
</dbReference>